<dbReference type="Gene3D" id="3.40.50.10860">
    <property type="entry name" value="Leucine Dehydrogenase, chain A, domain 1"/>
    <property type="match status" value="1"/>
</dbReference>
<dbReference type="Proteomes" id="UP000199320">
    <property type="component" value="Unassembled WGS sequence"/>
</dbReference>
<evidence type="ECO:0000313" key="5">
    <source>
        <dbReference type="EMBL" id="SET13613.1"/>
    </source>
</evidence>
<evidence type="ECO:0000313" key="7">
    <source>
        <dbReference type="Proteomes" id="UP000324021"/>
    </source>
</evidence>
<dbReference type="InterPro" id="IPR046346">
    <property type="entry name" value="Aminoacid_DH-like_N_sf"/>
</dbReference>
<gene>
    <name evidence="5" type="ORF">SAMN04488694_1044</name>
    <name evidence="4" type="ORF">SAMN05192552_10171</name>
</gene>
<reference evidence="5" key="2">
    <citation type="submission" date="2016-10" db="EMBL/GenBank/DDBJ databases">
        <authorList>
            <person name="de Groot N.N."/>
        </authorList>
    </citation>
    <scope>NUCLEOTIDE SEQUENCE [LARGE SCALE GENOMIC DNA]</scope>
    <source>
        <strain evidence="5">CDM_6</strain>
    </source>
</reference>
<dbReference type="Pfam" id="PF02812">
    <property type="entry name" value="ELFV_dehydrog_N"/>
    <property type="match status" value="1"/>
</dbReference>
<evidence type="ECO:0000256" key="2">
    <source>
        <dbReference type="ARBA" id="ARBA00023002"/>
    </source>
</evidence>
<evidence type="ECO:0000313" key="4">
    <source>
        <dbReference type="EMBL" id="SDD26417.1"/>
    </source>
</evidence>
<dbReference type="PANTHER" id="PTHR11606:SF13">
    <property type="entry name" value="GLUTAMATE DEHYDROGENASE 1, MITOCHONDRIAL"/>
    <property type="match status" value="1"/>
</dbReference>
<reference evidence="6 7" key="1">
    <citation type="submission" date="2016-10" db="EMBL/GenBank/DDBJ databases">
        <authorList>
            <person name="Varghese N."/>
            <person name="Submissions S."/>
        </authorList>
    </citation>
    <scope>NUCLEOTIDE SEQUENCE [LARGE SCALE GENOMIC DNA]</scope>
    <source>
        <strain evidence="4 7">CDM_1</strain>
        <strain evidence="6">CDM_6</strain>
    </source>
</reference>
<keyword evidence="2" id="KW-0560">Oxidoreductase</keyword>
<keyword evidence="6" id="KW-1185">Reference proteome</keyword>
<dbReference type="PANTHER" id="PTHR11606">
    <property type="entry name" value="GLUTAMATE DEHYDROGENASE"/>
    <property type="match status" value="1"/>
</dbReference>
<feature type="domain" description="Glutamate/phenylalanine/leucine/valine/L-tryptophan dehydrogenase dimerisation" evidence="3">
    <location>
        <begin position="110"/>
        <end position="172"/>
    </location>
</feature>
<dbReference type="GO" id="GO:0006538">
    <property type="term" value="P:L-glutamate catabolic process"/>
    <property type="evidence" value="ECO:0007669"/>
    <property type="project" value="TreeGrafter"/>
</dbReference>
<evidence type="ECO:0000256" key="1">
    <source>
        <dbReference type="ARBA" id="ARBA00006382"/>
    </source>
</evidence>
<dbReference type="AlphaFoldDB" id="A0A1G6TDA7"/>
<evidence type="ECO:0000313" key="6">
    <source>
        <dbReference type="Proteomes" id="UP000199320"/>
    </source>
</evidence>
<name>A0A1G6TDA7_9EURY</name>
<organism evidence="4 7">
    <name type="scientific">Natrinema hispanicum</name>
    <dbReference type="NCBI Taxonomy" id="392421"/>
    <lineage>
        <taxon>Archaea</taxon>
        <taxon>Methanobacteriati</taxon>
        <taxon>Methanobacteriota</taxon>
        <taxon>Stenosarchaea group</taxon>
        <taxon>Halobacteria</taxon>
        <taxon>Halobacteriales</taxon>
        <taxon>Natrialbaceae</taxon>
        <taxon>Natrinema</taxon>
    </lineage>
</organism>
<dbReference type="EMBL" id="FOIC01000004">
    <property type="protein sequence ID" value="SET13613.1"/>
    <property type="molecule type" value="Genomic_DNA"/>
</dbReference>
<sequence>MRSLWAYEHFPKSGSVARITAISSNGRAVIYTSPTTVKSTVSQPDDNAEATSAVATARRCLEHAVTHLDTDPNSIERLEHPAAVHEVTVPAEREWHSRRIHWLSRAPRQRSRPYKGGLRYHPGVTREEWIGLLMWITLKCAVRDPPFDGAKDSVVDPKELRTSEKERLTRRALIAREACDYDDPLEETIVAV</sequence>
<accession>A0A1G6TDA7</accession>
<dbReference type="InterPro" id="IPR006097">
    <property type="entry name" value="Glu/Leu/Phe/Val/Trp_DH_dimer"/>
</dbReference>
<dbReference type="EMBL" id="FMZP01000017">
    <property type="protein sequence ID" value="SDD26417.1"/>
    <property type="molecule type" value="Genomic_DNA"/>
</dbReference>
<dbReference type="GO" id="GO:0004352">
    <property type="term" value="F:glutamate dehydrogenase (NAD+) activity"/>
    <property type="evidence" value="ECO:0007669"/>
    <property type="project" value="TreeGrafter"/>
</dbReference>
<dbReference type="Proteomes" id="UP000324021">
    <property type="component" value="Unassembled WGS sequence"/>
</dbReference>
<protein>
    <submittedName>
        <fullName evidence="5">Glu/Leu/Phe/Val dehydrogenase, dimerisation domain</fullName>
    </submittedName>
    <submittedName>
        <fullName evidence="4">Glutamate dehydrogenase (NAD(P)+)</fullName>
    </submittedName>
</protein>
<evidence type="ECO:0000259" key="3">
    <source>
        <dbReference type="Pfam" id="PF02812"/>
    </source>
</evidence>
<dbReference type="SUPFAM" id="SSF53223">
    <property type="entry name" value="Aminoacid dehydrogenase-like, N-terminal domain"/>
    <property type="match status" value="1"/>
</dbReference>
<dbReference type="STRING" id="392421.SAMN04488694_1044"/>
<proteinExistence type="inferred from homology"/>
<comment type="similarity">
    <text evidence="1">Belongs to the Glu/Leu/Phe/Val dehydrogenases family.</text>
</comment>